<comment type="similarity">
    <text evidence="1">Belongs to the short-chain dehydrogenases/reductases (SDR) family.</text>
</comment>
<dbReference type="CDD" id="cd05324">
    <property type="entry name" value="carb_red_PTCR-like_SDR_c"/>
    <property type="match status" value="1"/>
</dbReference>
<dbReference type="Gene3D" id="3.40.50.720">
    <property type="entry name" value="NAD(P)-binding Rossmann-like Domain"/>
    <property type="match status" value="1"/>
</dbReference>
<dbReference type="AlphaFoldDB" id="A0A0R3UGH3"/>
<evidence type="ECO:0000256" key="4">
    <source>
        <dbReference type="ARBA" id="ARBA00026118"/>
    </source>
</evidence>
<dbReference type="GO" id="GO:0004090">
    <property type="term" value="F:carbonyl reductase (NADPH) activity"/>
    <property type="evidence" value="ECO:0007669"/>
    <property type="project" value="UniProtKB-EC"/>
</dbReference>
<keyword evidence="3" id="KW-0560">Oxidoreductase</keyword>
<dbReference type="InterPro" id="IPR036291">
    <property type="entry name" value="NAD(P)-bd_dom_sf"/>
</dbReference>
<organism evidence="5 6">
    <name type="scientific">Mesocestoides corti</name>
    <name type="common">Flatworm</name>
    <dbReference type="NCBI Taxonomy" id="53468"/>
    <lineage>
        <taxon>Eukaryota</taxon>
        <taxon>Metazoa</taxon>
        <taxon>Spiralia</taxon>
        <taxon>Lophotrochozoa</taxon>
        <taxon>Platyhelminthes</taxon>
        <taxon>Cestoda</taxon>
        <taxon>Eucestoda</taxon>
        <taxon>Cyclophyllidea</taxon>
        <taxon>Mesocestoididae</taxon>
        <taxon>Mesocestoides</taxon>
    </lineage>
</organism>
<evidence type="ECO:0000256" key="1">
    <source>
        <dbReference type="ARBA" id="ARBA00006484"/>
    </source>
</evidence>
<dbReference type="PANTHER" id="PTHR43963">
    <property type="entry name" value="CARBONYL REDUCTASE 1-RELATED"/>
    <property type="match status" value="1"/>
</dbReference>
<dbReference type="Proteomes" id="UP000267029">
    <property type="component" value="Unassembled WGS sequence"/>
</dbReference>
<dbReference type="InterPro" id="IPR045313">
    <property type="entry name" value="CBR1-like"/>
</dbReference>
<evidence type="ECO:0000313" key="5">
    <source>
        <dbReference type="EMBL" id="VDD80328.1"/>
    </source>
</evidence>
<keyword evidence="2" id="KW-0521">NADP</keyword>
<evidence type="ECO:0000313" key="7">
    <source>
        <dbReference type="WBParaSite" id="MCU_001797-RA"/>
    </source>
</evidence>
<dbReference type="SUPFAM" id="SSF51735">
    <property type="entry name" value="NAD(P)-binding Rossmann-fold domains"/>
    <property type="match status" value="1"/>
</dbReference>
<dbReference type="PANTHER" id="PTHR43963:SF6">
    <property type="entry name" value="CHAIN DEHYDROGENASE FAMILY PROTEIN, PUTATIVE (AFU_ORTHOLOGUE AFUA_3G15350)-RELATED"/>
    <property type="match status" value="1"/>
</dbReference>
<evidence type="ECO:0000256" key="3">
    <source>
        <dbReference type="ARBA" id="ARBA00023002"/>
    </source>
</evidence>
<sequence>MKVAIVTGSNRGIGKGLVERFARELKPASDWHIYLTARNEKLGLEAVKSLEEKGLFVKFHQLDITSEESRKRLAQFIEEHYPDGIHILVNNAGILYDSDPSVSFGERARVTVNVNYTSNVKMCTEFLPLMAKESRLVNMCTGDLVWAFQGVKKEISDMFRGPMTLDDVDAVMASFVSHAEKGDHRKAGFTNSAYGISKLGFYKATVILAEQVRSDPRHILINCCCPGYVRTGMTGYCGNKTIEEGVDTPFYLATLPEGTTEPHGQFISERKIVDLDKPFYF</sequence>
<name>A0A0R3UGH3_MESCO</name>
<proteinExistence type="inferred from homology"/>
<gene>
    <name evidence="5" type="ORF">MCOS_LOCUS6331</name>
</gene>
<dbReference type="PRINTS" id="PR00081">
    <property type="entry name" value="GDHRDH"/>
</dbReference>
<evidence type="ECO:0000313" key="6">
    <source>
        <dbReference type="Proteomes" id="UP000267029"/>
    </source>
</evidence>
<reference evidence="5 6" key="1">
    <citation type="submission" date="2018-10" db="EMBL/GenBank/DDBJ databases">
        <authorList>
            <consortium name="Pathogen Informatics"/>
        </authorList>
    </citation>
    <scope>NUCLEOTIDE SEQUENCE [LARGE SCALE GENOMIC DNA]</scope>
</reference>
<evidence type="ECO:0000256" key="2">
    <source>
        <dbReference type="ARBA" id="ARBA00022857"/>
    </source>
</evidence>
<dbReference type="Pfam" id="PF00106">
    <property type="entry name" value="adh_short"/>
    <property type="match status" value="1"/>
</dbReference>
<accession>A0A0R3UGH3</accession>
<keyword evidence="6" id="KW-1185">Reference proteome</keyword>
<dbReference type="WBParaSite" id="MCU_001797-RA">
    <property type="protein sequence ID" value="MCU_001797-RA"/>
    <property type="gene ID" value="MCU_001797"/>
</dbReference>
<dbReference type="STRING" id="53468.A0A0R3UGH3"/>
<reference evidence="7" key="2">
    <citation type="submission" date="2019-11" db="UniProtKB">
        <authorList>
            <consortium name="WormBaseParasite"/>
        </authorList>
    </citation>
    <scope>IDENTIFICATION</scope>
</reference>
<protein>
    <recommendedName>
        <fullName evidence="4">carbonyl reductase (NADPH)</fullName>
        <ecNumber evidence="4">1.1.1.184</ecNumber>
    </recommendedName>
</protein>
<dbReference type="EC" id="1.1.1.184" evidence="4"/>
<dbReference type="OrthoDB" id="7289984at2759"/>
<dbReference type="EMBL" id="UXSR01005252">
    <property type="protein sequence ID" value="VDD80328.1"/>
    <property type="molecule type" value="Genomic_DNA"/>
</dbReference>
<dbReference type="InterPro" id="IPR002347">
    <property type="entry name" value="SDR_fam"/>
</dbReference>